<comment type="caution">
    <text evidence="1">The sequence shown here is derived from an EMBL/GenBank/DDBJ whole genome shotgun (WGS) entry which is preliminary data.</text>
</comment>
<dbReference type="RefSeq" id="WP_126144740.1">
    <property type="nucleotide sequence ID" value="NZ_RXHU01000113.1"/>
</dbReference>
<evidence type="ECO:0000313" key="1">
    <source>
        <dbReference type="EMBL" id="RTE02655.1"/>
    </source>
</evidence>
<dbReference type="AlphaFoldDB" id="A0A430J5P3"/>
<dbReference type="Proteomes" id="UP000276128">
    <property type="component" value="Unassembled WGS sequence"/>
</dbReference>
<evidence type="ECO:0000313" key="2">
    <source>
        <dbReference type="Proteomes" id="UP000276128"/>
    </source>
</evidence>
<organism evidence="1 2">
    <name type="scientific">Paenibacillus whitsoniae</name>
    <dbReference type="NCBI Taxonomy" id="2496558"/>
    <lineage>
        <taxon>Bacteria</taxon>
        <taxon>Bacillati</taxon>
        <taxon>Bacillota</taxon>
        <taxon>Bacilli</taxon>
        <taxon>Bacillales</taxon>
        <taxon>Paenibacillaceae</taxon>
        <taxon>Paenibacillus</taxon>
    </lineage>
</organism>
<protein>
    <submittedName>
        <fullName evidence="1">Uncharacterized protein</fullName>
    </submittedName>
</protein>
<dbReference type="OrthoDB" id="2081715at2"/>
<name>A0A430J5P3_9BACL</name>
<proteinExistence type="predicted"/>
<gene>
    <name evidence="1" type="ORF">EJQ19_29080</name>
</gene>
<keyword evidence="2" id="KW-1185">Reference proteome</keyword>
<dbReference type="EMBL" id="RXHU01000113">
    <property type="protein sequence ID" value="RTE02655.1"/>
    <property type="molecule type" value="Genomic_DNA"/>
</dbReference>
<reference evidence="1 2" key="1">
    <citation type="submission" date="2018-12" db="EMBL/GenBank/DDBJ databases">
        <title>Bacillus ochoae sp. nov., Paenibacillus whitsoniae sp. nov., Paenibacillus spiritus sp. nov. Isolated from the Mars Exploration Rover during spacecraft assembly.</title>
        <authorList>
            <person name="Seuylemezian A."/>
            <person name="Vaishampayan P."/>
        </authorList>
    </citation>
    <scope>NUCLEOTIDE SEQUENCE [LARGE SCALE GENOMIC DNA]</scope>
    <source>
        <strain evidence="1 2">MER 54</strain>
    </source>
</reference>
<accession>A0A430J5P3</accession>
<sequence length="219" mass="25213">MEAALFAKSYQAEQAEFICFKWNGKRANEFIDNNLAFRREVITYIEANQYEGVCGILLRDLLVAEAQYSKEAWGIYRNYPALAESLIKSTGTVYLDDFLKAAFMCFDTYCATLCIDFSTVEYETCHQELIARQATAAEGMREVYEKGIELFFKYTTRQSNPLPEAETCVVKLTFIERELREGCLKNNICSIKSISHLSANLYSSNFHFCEIIFMCEADY</sequence>